<protein>
    <submittedName>
        <fullName evidence="1">Uncharacterized protein</fullName>
    </submittedName>
</protein>
<accession>A0A7T2TY31</accession>
<dbReference type="AlphaFoldDB" id="A0A7U4P7X7"/>
<accession>A0A7U4P7X7</accession>
<dbReference type="KEGG" id="bhg:I6G56_00190"/>
<dbReference type="RefSeq" id="WP_006029607.1">
    <property type="nucleotide sequence ID" value="NZ_CP013381.1"/>
</dbReference>
<gene>
    <name evidence="1" type="ORF">I6G56_00190</name>
</gene>
<organism evidence="1 2">
    <name type="scientific">Burkholderia humptydooensis</name>
    <dbReference type="NCBI Taxonomy" id="430531"/>
    <lineage>
        <taxon>Bacteria</taxon>
        <taxon>Pseudomonadati</taxon>
        <taxon>Pseudomonadota</taxon>
        <taxon>Betaproteobacteria</taxon>
        <taxon>Burkholderiales</taxon>
        <taxon>Burkholderiaceae</taxon>
        <taxon>Burkholderia</taxon>
        <taxon>pseudomallei group</taxon>
    </lineage>
</organism>
<reference evidence="1 2" key="1">
    <citation type="submission" date="2020-12" db="EMBL/GenBank/DDBJ databases">
        <title>FDA dAtabase for Regulatory Grade micrObial Sequences (FDA-ARGOS): Supporting development and validation of Infectious Disease Dx tests.</title>
        <authorList>
            <person name="Nelson B."/>
            <person name="Plummer A."/>
            <person name="Tallon L."/>
            <person name="Sadzewicz L."/>
            <person name="Zhao X."/>
            <person name="Boylan J."/>
            <person name="Ott S."/>
            <person name="Bowen H."/>
            <person name="Vavikolanu K."/>
            <person name="Mehta A."/>
            <person name="Aluvathingal J."/>
            <person name="Nadendla S."/>
            <person name="Myers T."/>
            <person name="Yan Y."/>
            <person name="Sichtig H."/>
        </authorList>
    </citation>
    <scope>NUCLEOTIDE SEQUENCE [LARGE SCALE GENOMIC DNA]</scope>
    <source>
        <strain evidence="1 2">FDAARGOS_899</strain>
        <plasmid evidence="1 2">unnamed</plasmid>
    </source>
</reference>
<keyword evidence="1" id="KW-0614">Plasmid</keyword>
<evidence type="ECO:0000313" key="2">
    <source>
        <dbReference type="Proteomes" id="UP000594943"/>
    </source>
</evidence>
<evidence type="ECO:0000313" key="1">
    <source>
        <dbReference type="EMBL" id="QPS41984.1"/>
    </source>
</evidence>
<sequence length="470" mass="51524">MYSAQTVPNPGSDALPPDVRLIAAVSRLVDLHQSRTETSVYVPETPERAGYLLTVALLLLDTLREIEMERGPSYVAIADVFEPLRRRVSFVTADDVDFVIESLAHEREIRFGVEDGRGGIALGLTKDTTPLVEKARGFGQVQLSENGRLLLRVSAMKESWLYSDIDADKLVKAIERGQFGDVPRFCKMMVLDIASKHKQLTSAMERPTLADIRDMLVENGSGIADSLRDATDVVKRACTLIFDQRTRDDFDHWASRHGVVYSIGNLQTEVELVMQNVEALSRRFVAFLETAQRARTAGGGGVPFLAVIDGLTSRDSRPDAARLAALLAGIMPWGVRPGYFAPSQMVGSVDFAALAGDDDTPPVSSFTLDPESRSSHGRLLDFILRNRALVIDRLKDGPASLSELLTTIGFVMEADETPADFLGVYSAPEHLDGEGFNIAVGITGERFDIRIGKDRFTGSDPLIALMERTP</sequence>
<proteinExistence type="predicted"/>
<dbReference type="EMBL" id="CP065685">
    <property type="protein sequence ID" value="QPS41984.1"/>
    <property type="molecule type" value="Genomic_DNA"/>
</dbReference>
<name>A0A7U4P7X7_9BURK</name>
<dbReference type="Proteomes" id="UP000594943">
    <property type="component" value="Plasmid unnamed"/>
</dbReference>
<geneLocation type="plasmid" evidence="1 2">
    <name>unnamed</name>
</geneLocation>